<comment type="caution">
    <text evidence="2">The sequence shown here is derived from an EMBL/GenBank/DDBJ whole genome shotgun (WGS) entry which is preliminary data.</text>
</comment>
<organism evidence="2 3">
    <name type="scientific">Mesorhabditis spiculigera</name>
    <dbReference type="NCBI Taxonomy" id="96644"/>
    <lineage>
        <taxon>Eukaryota</taxon>
        <taxon>Metazoa</taxon>
        <taxon>Ecdysozoa</taxon>
        <taxon>Nematoda</taxon>
        <taxon>Chromadorea</taxon>
        <taxon>Rhabditida</taxon>
        <taxon>Rhabditina</taxon>
        <taxon>Rhabditomorpha</taxon>
        <taxon>Rhabditoidea</taxon>
        <taxon>Rhabditidae</taxon>
        <taxon>Mesorhabditinae</taxon>
        <taxon>Mesorhabditis</taxon>
    </lineage>
</organism>
<feature type="region of interest" description="Disordered" evidence="1">
    <location>
        <begin position="1"/>
        <end position="63"/>
    </location>
</feature>
<name>A0AA36GBH5_9BILA</name>
<keyword evidence="3" id="KW-1185">Reference proteome</keyword>
<feature type="non-terminal residue" evidence="2">
    <location>
        <position position="1"/>
    </location>
</feature>
<dbReference type="Proteomes" id="UP001177023">
    <property type="component" value="Unassembled WGS sequence"/>
</dbReference>
<evidence type="ECO:0000313" key="3">
    <source>
        <dbReference type="Proteomes" id="UP001177023"/>
    </source>
</evidence>
<dbReference type="AlphaFoldDB" id="A0AA36GBH5"/>
<dbReference type="EMBL" id="CATQJA010002710">
    <property type="protein sequence ID" value="CAJ0587586.1"/>
    <property type="molecule type" value="Genomic_DNA"/>
</dbReference>
<sequence>MYAVLGGGVGPTTNANFQKSDDSGGGSSEDTEDETFVEREQDLPPMSPKRRNQDEVSAPRRWSGYTGEERAKMDYLAKRGYVILTGTMVHAAPGFVMVDPDGVVVAIRSSTLGFLKIHDVVISISGCTSVSTDELVKDGKIRRITYARCTETPYPPEIVEQMRRASLLSLIRTEQVCSVCLCETDGRLRGHGHLVVCGGHKTQLGNVAPDDACDDADYHKILRQEHAQPRSCRNCTAVIMEDLTGRLVPRSTKKEKKKSPPKE</sequence>
<feature type="compositionally biased region" description="Gly residues" evidence="1">
    <location>
        <begin position="1"/>
        <end position="10"/>
    </location>
</feature>
<reference evidence="2" key="1">
    <citation type="submission" date="2023-06" db="EMBL/GenBank/DDBJ databases">
        <authorList>
            <person name="Delattre M."/>
        </authorList>
    </citation>
    <scope>NUCLEOTIDE SEQUENCE</scope>
    <source>
        <strain evidence="2">AF72</strain>
    </source>
</reference>
<gene>
    <name evidence="2" type="ORF">MSPICULIGERA_LOCUS25545</name>
</gene>
<proteinExistence type="predicted"/>
<evidence type="ECO:0000313" key="2">
    <source>
        <dbReference type="EMBL" id="CAJ0587586.1"/>
    </source>
</evidence>
<protein>
    <submittedName>
        <fullName evidence="2">Uncharacterized protein</fullName>
    </submittedName>
</protein>
<accession>A0AA36GBH5</accession>
<evidence type="ECO:0000256" key="1">
    <source>
        <dbReference type="SAM" id="MobiDB-lite"/>
    </source>
</evidence>